<proteinExistence type="predicted"/>
<gene>
    <name evidence="2" type="ORF">P0M35_02250</name>
</gene>
<dbReference type="RefSeq" id="WP_321534725.1">
    <property type="nucleotide sequence ID" value="NZ_JARGDL010000002.1"/>
</dbReference>
<reference evidence="2" key="1">
    <citation type="submission" date="2023-03" db="EMBL/GenBank/DDBJ databases">
        <title>Stygiobacter electus gen. nov., sp. nov., facultatively anaerobic thermotolerant bacterium of the class Ignavibacteria from a well of Yessentuki mineral water deposit.</title>
        <authorList>
            <person name="Podosokorskaya O.A."/>
            <person name="Elcheninov A.G."/>
            <person name="Petrova N.F."/>
            <person name="Zavarzina D.G."/>
            <person name="Kublanov I.V."/>
            <person name="Merkel A.Y."/>
        </authorList>
    </citation>
    <scope>NUCLEOTIDE SEQUENCE</scope>
    <source>
        <strain evidence="2">09-Me</strain>
    </source>
</reference>
<name>A0AAE3NYR8_9BACT</name>
<evidence type="ECO:0000313" key="2">
    <source>
        <dbReference type="EMBL" id="MDF1610959.1"/>
    </source>
</evidence>
<dbReference type="Proteomes" id="UP001221302">
    <property type="component" value="Unassembled WGS sequence"/>
</dbReference>
<dbReference type="AlphaFoldDB" id="A0AAE3NYR8"/>
<dbReference type="PANTHER" id="PTHR43760">
    <property type="entry name" value="ENDORIBONUCLEASE-RELATED"/>
    <property type="match status" value="1"/>
</dbReference>
<keyword evidence="3" id="KW-1185">Reference proteome</keyword>
<dbReference type="EMBL" id="JARGDL010000002">
    <property type="protein sequence ID" value="MDF1610959.1"/>
    <property type="molecule type" value="Genomic_DNA"/>
</dbReference>
<dbReference type="Pfam" id="PF14588">
    <property type="entry name" value="YjgF_endoribonc"/>
    <property type="match status" value="1"/>
</dbReference>
<dbReference type="Gene3D" id="3.30.1330.40">
    <property type="entry name" value="RutC-like"/>
    <property type="match status" value="1"/>
</dbReference>
<comment type="caution">
    <text evidence="2">The sequence shown here is derived from an EMBL/GenBank/DDBJ whole genome shotgun (WGS) entry which is preliminary data.</text>
</comment>
<accession>A0AAE3NYR8</accession>
<dbReference type="InterPro" id="IPR013813">
    <property type="entry name" value="Endoribo_LPSP/chorism_mut-like"/>
</dbReference>
<sequence length="153" mass="16343">MYEEKIKEILGYDLPEAAKPLAAYVPAQKFGNLVFTSGQLPTKDGKLFAVGKVGKEVSEETAFESAKISAVNCLSAIKSIVGSLDKIDQIIKLVVFVNSETGFTAQPKVANGASEFLVNVFGDKGKHARSAVGVSELPLDAPVEIEMIVKINE</sequence>
<dbReference type="PANTHER" id="PTHR43760:SF1">
    <property type="entry name" value="ENDORIBONUCLEASE L-PSP_CHORISMATE MUTASE-LIKE DOMAIN-CONTAINING PROTEIN"/>
    <property type="match status" value="1"/>
</dbReference>
<evidence type="ECO:0000313" key="3">
    <source>
        <dbReference type="Proteomes" id="UP001221302"/>
    </source>
</evidence>
<organism evidence="2 3">
    <name type="scientific">Stygiobacter electus</name>
    <dbReference type="NCBI Taxonomy" id="3032292"/>
    <lineage>
        <taxon>Bacteria</taxon>
        <taxon>Pseudomonadati</taxon>
        <taxon>Ignavibacteriota</taxon>
        <taxon>Ignavibacteria</taxon>
        <taxon>Ignavibacteriales</taxon>
        <taxon>Melioribacteraceae</taxon>
        <taxon>Stygiobacter</taxon>
    </lineage>
</organism>
<feature type="domain" description="Endoribonuclease L-PSP/chorismate mutase-like" evidence="1">
    <location>
        <begin position="11"/>
        <end position="140"/>
    </location>
</feature>
<dbReference type="SUPFAM" id="SSF55298">
    <property type="entry name" value="YjgF-like"/>
    <property type="match status" value="1"/>
</dbReference>
<dbReference type="CDD" id="cd02199">
    <property type="entry name" value="YjgF_YER057c_UK114_like_1"/>
    <property type="match status" value="1"/>
</dbReference>
<dbReference type="InterPro" id="IPR035959">
    <property type="entry name" value="RutC-like_sf"/>
</dbReference>
<protein>
    <submittedName>
        <fullName evidence="2">RidA family protein</fullName>
    </submittedName>
</protein>
<evidence type="ECO:0000259" key="1">
    <source>
        <dbReference type="Pfam" id="PF14588"/>
    </source>
</evidence>